<feature type="compositionally biased region" description="Low complexity" evidence="1">
    <location>
        <begin position="178"/>
        <end position="198"/>
    </location>
</feature>
<feature type="compositionally biased region" description="Basic and acidic residues" evidence="1">
    <location>
        <begin position="130"/>
        <end position="146"/>
    </location>
</feature>
<dbReference type="RefSeq" id="XP_064707793.1">
    <property type="nucleotide sequence ID" value="XM_064856617.1"/>
</dbReference>
<evidence type="ECO:0000256" key="1">
    <source>
        <dbReference type="SAM" id="MobiDB-lite"/>
    </source>
</evidence>
<feature type="compositionally biased region" description="Basic and acidic residues" evidence="1">
    <location>
        <begin position="104"/>
        <end position="118"/>
    </location>
</feature>
<reference evidence="2 3" key="1">
    <citation type="submission" date="2023-08" db="EMBL/GenBank/DDBJ databases">
        <title>Black Yeasts Isolated from many extreme environments.</title>
        <authorList>
            <person name="Coleine C."/>
            <person name="Stajich J.E."/>
            <person name="Selbmann L."/>
        </authorList>
    </citation>
    <scope>NUCLEOTIDE SEQUENCE [LARGE SCALE GENOMIC DNA]</scope>
    <source>
        <strain evidence="2 3">CCFEE 5792</strain>
    </source>
</reference>
<feature type="compositionally biased region" description="Polar residues" evidence="1">
    <location>
        <begin position="1"/>
        <end position="18"/>
    </location>
</feature>
<dbReference type="Proteomes" id="UP001358417">
    <property type="component" value="Unassembled WGS sequence"/>
</dbReference>
<protein>
    <recommendedName>
        <fullName evidence="4">Pathway-specific nitrogen regulator</fullName>
    </recommendedName>
</protein>
<name>A0AAV9NF32_9EURO</name>
<feature type="compositionally biased region" description="Low complexity" evidence="1">
    <location>
        <begin position="84"/>
        <end position="96"/>
    </location>
</feature>
<feature type="compositionally biased region" description="Low complexity" evidence="1">
    <location>
        <begin position="19"/>
        <end position="32"/>
    </location>
</feature>
<dbReference type="GeneID" id="89981248"/>
<accession>A0AAV9NF32</accession>
<evidence type="ECO:0000313" key="3">
    <source>
        <dbReference type="Proteomes" id="UP001358417"/>
    </source>
</evidence>
<feature type="region of interest" description="Disordered" evidence="1">
    <location>
        <begin position="1"/>
        <end position="214"/>
    </location>
</feature>
<evidence type="ECO:0008006" key="4">
    <source>
        <dbReference type="Google" id="ProtNLM"/>
    </source>
</evidence>
<dbReference type="EMBL" id="JAVRRD010000009">
    <property type="protein sequence ID" value="KAK5055362.1"/>
    <property type="molecule type" value="Genomic_DNA"/>
</dbReference>
<dbReference type="AlphaFoldDB" id="A0AAV9NF32"/>
<evidence type="ECO:0000313" key="2">
    <source>
        <dbReference type="EMBL" id="KAK5055362.1"/>
    </source>
</evidence>
<keyword evidence="3" id="KW-1185">Reference proteome</keyword>
<sequence>MSRDTSLATPSLESTPFAFQQSSPLSLRQQPFSSPPAPPFGGEGHDYNFSPSAETETETDDHLAIEDTQDVDLSDVDRRISGCSSISSFPASSIAPHQPSSRHIYHEEQPRTPTRHESFSVSHSFEGPEGLDHKLSSPRSAREYHSAFRHPSSVRALQMRDEAMSETRSVLRHHRRSGSQMSAYSQRSSYSTSTSPTKRSSRSHRTSPQKPSSSLRKEFPLVLLHCTLLPPTLLPHITAEEDPFLVDLLPAEYRKRWDALKQRLVDDLEVKSRGILIPHPREDYELLEERLMDTLDLENPRIRHNHFLHQESSNADSGFESGSVTDEDDDARCNIMKEAKCIDCGSDLHSNARDRKWDIKVYAANGLMRAGAWAAAWQEMEKVDVEIRVRLPEAIRKDLETRMNELEASRLASSDDHFDLGHVNLHEESIIQTREQEVYGISGRSRNQAEIDGFYDEIHHEHVLPQEIPFPPREEPDLQKLLFESAQKFSQDRKNVLVVFLSLLVLFFAMAGKQQLEPANGNGIVPAKLTEVLTTTITATAVSFSTETITSSISLETISTEAIEEVASRIEAETEVELVSADTYSSVPILDTSTTTNEPVHETTTASLVPVHDKPPPVLMQ</sequence>
<feature type="region of interest" description="Disordered" evidence="1">
    <location>
        <begin position="590"/>
        <end position="621"/>
    </location>
</feature>
<proteinExistence type="predicted"/>
<comment type="caution">
    <text evidence="2">The sequence shown here is derived from an EMBL/GenBank/DDBJ whole genome shotgun (WGS) entry which is preliminary data.</text>
</comment>
<feature type="compositionally biased region" description="Low complexity" evidence="1">
    <location>
        <begin position="592"/>
        <end position="605"/>
    </location>
</feature>
<gene>
    <name evidence="2" type="ORF">LTR84_013112</name>
</gene>
<organism evidence="2 3">
    <name type="scientific">Exophiala bonariae</name>
    <dbReference type="NCBI Taxonomy" id="1690606"/>
    <lineage>
        <taxon>Eukaryota</taxon>
        <taxon>Fungi</taxon>
        <taxon>Dikarya</taxon>
        <taxon>Ascomycota</taxon>
        <taxon>Pezizomycotina</taxon>
        <taxon>Eurotiomycetes</taxon>
        <taxon>Chaetothyriomycetidae</taxon>
        <taxon>Chaetothyriales</taxon>
        <taxon>Herpotrichiellaceae</taxon>
        <taxon>Exophiala</taxon>
    </lineage>
</organism>